<evidence type="ECO:0000259" key="6">
    <source>
        <dbReference type="Pfam" id="PF02558"/>
    </source>
</evidence>
<feature type="domain" description="Ketopantoate reductase C-terminal" evidence="7">
    <location>
        <begin position="196"/>
        <end position="336"/>
    </location>
</feature>
<evidence type="ECO:0000256" key="3">
    <source>
        <dbReference type="ARBA" id="ARBA00022857"/>
    </source>
</evidence>
<dbReference type="InterPro" id="IPR008927">
    <property type="entry name" value="6-PGluconate_DH-like_C_sf"/>
</dbReference>
<dbReference type="SUPFAM" id="SSF51735">
    <property type="entry name" value="NAD(P)-binding Rossmann-fold domains"/>
    <property type="match status" value="1"/>
</dbReference>
<dbReference type="GO" id="GO:0015940">
    <property type="term" value="P:pantothenate biosynthetic process"/>
    <property type="evidence" value="ECO:0007669"/>
    <property type="project" value="InterPro"/>
</dbReference>
<organism evidence="8">
    <name type="scientific">marine metagenome</name>
    <dbReference type="NCBI Taxonomy" id="408172"/>
    <lineage>
        <taxon>unclassified sequences</taxon>
        <taxon>metagenomes</taxon>
        <taxon>ecological metagenomes</taxon>
    </lineage>
</organism>
<keyword evidence="4" id="KW-0560">Oxidoreductase</keyword>
<dbReference type="Gene3D" id="3.40.50.720">
    <property type="entry name" value="NAD(P)-binding Rossmann-like Domain"/>
    <property type="match status" value="1"/>
</dbReference>
<protein>
    <recommendedName>
        <fullName evidence="2">2-dehydropantoate 2-reductase</fullName>
        <ecNumber evidence="2">1.1.1.169</ecNumber>
    </recommendedName>
    <alternativeName>
        <fullName evidence="5">Ketopantoate reductase</fullName>
    </alternativeName>
</protein>
<dbReference type="InterPro" id="IPR013328">
    <property type="entry name" value="6PGD_dom2"/>
</dbReference>
<dbReference type="InterPro" id="IPR036291">
    <property type="entry name" value="NAD(P)-bd_dom_sf"/>
</dbReference>
<comment type="similarity">
    <text evidence="1">Belongs to the ketopantoate reductase family.</text>
</comment>
<dbReference type="NCBIfam" id="TIGR00745">
    <property type="entry name" value="apbA_panE"/>
    <property type="match status" value="1"/>
</dbReference>
<keyword evidence="3" id="KW-0521">NADP</keyword>
<evidence type="ECO:0000259" key="7">
    <source>
        <dbReference type="Pfam" id="PF08546"/>
    </source>
</evidence>
<evidence type="ECO:0000256" key="2">
    <source>
        <dbReference type="ARBA" id="ARBA00013014"/>
    </source>
</evidence>
<dbReference type="InterPro" id="IPR013752">
    <property type="entry name" value="KPA_reductase"/>
</dbReference>
<dbReference type="InterPro" id="IPR003710">
    <property type="entry name" value="ApbA"/>
</dbReference>
<dbReference type="EC" id="1.1.1.169" evidence="2"/>
<dbReference type="Gene3D" id="1.10.1040.10">
    <property type="entry name" value="N-(1-d-carboxylethyl)-l-norvaline Dehydrogenase, domain 2"/>
    <property type="match status" value="1"/>
</dbReference>
<name>A0A381NTF6_9ZZZZ</name>
<proteinExistence type="inferred from homology"/>
<evidence type="ECO:0000313" key="8">
    <source>
        <dbReference type="EMBL" id="SUZ57138.1"/>
    </source>
</evidence>
<sequence>MSSKLDAKRIIFIGAGAVGSYLGGWLSYSGHDVTLVDTWAEHVEVIRENGLLVNGPHDPFVARPKVYHLHENELISREPPFDIGFVAMKAYDTSWAATFVDKFVHSGGYIVSSQNTWTDPAMAEAVGAERAVGLVMSSISVAMWNAGKVERPGKTRRRDEGHIVFRAGNHDGTDTNRLHELIELLDPIDGGKVTTNLWGERWAKLGQNSMGNPVAASTGMGMSDLNKHPRGRELQIRLAQECAAVGLAHGHKVENFGGRTALEWADASRGDMYEMLDAALAERSSGANTRPSMAQDVVKGRPTEIYQMNGFVCDQGLIVDVDTPVNAAMVNVIRAIDSGELKSGFENVDLVLSSAGY</sequence>
<dbReference type="SUPFAM" id="SSF48179">
    <property type="entry name" value="6-phosphogluconate dehydrogenase C-terminal domain-like"/>
    <property type="match status" value="1"/>
</dbReference>
<dbReference type="GO" id="GO:0050661">
    <property type="term" value="F:NADP binding"/>
    <property type="evidence" value="ECO:0007669"/>
    <property type="project" value="TreeGrafter"/>
</dbReference>
<dbReference type="AlphaFoldDB" id="A0A381NTF6"/>
<dbReference type="InterPro" id="IPR050838">
    <property type="entry name" value="Ketopantoate_reductase"/>
</dbReference>
<dbReference type="PANTHER" id="PTHR43765:SF2">
    <property type="entry name" value="2-DEHYDROPANTOATE 2-REDUCTASE"/>
    <property type="match status" value="1"/>
</dbReference>
<evidence type="ECO:0000256" key="5">
    <source>
        <dbReference type="ARBA" id="ARBA00032024"/>
    </source>
</evidence>
<gene>
    <name evidence="8" type="ORF">METZ01_LOCUS9992</name>
</gene>
<dbReference type="EMBL" id="UINC01000544">
    <property type="protein sequence ID" value="SUZ57138.1"/>
    <property type="molecule type" value="Genomic_DNA"/>
</dbReference>
<feature type="domain" description="Ketopantoate reductase N-terminal" evidence="6">
    <location>
        <begin position="10"/>
        <end position="152"/>
    </location>
</feature>
<dbReference type="GO" id="GO:0005737">
    <property type="term" value="C:cytoplasm"/>
    <property type="evidence" value="ECO:0007669"/>
    <property type="project" value="TreeGrafter"/>
</dbReference>
<evidence type="ECO:0000256" key="1">
    <source>
        <dbReference type="ARBA" id="ARBA00007870"/>
    </source>
</evidence>
<dbReference type="InterPro" id="IPR013332">
    <property type="entry name" value="KPR_N"/>
</dbReference>
<reference evidence="8" key="1">
    <citation type="submission" date="2018-05" db="EMBL/GenBank/DDBJ databases">
        <authorList>
            <person name="Lanie J.A."/>
            <person name="Ng W.-L."/>
            <person name="Kazmierczak K.M."/>
            <person name="Andrzejewski T.M."/>
            <person name="Davidsen T.M."/>
            <person name="Wayne K.J."/>
            <person name="Tettelin H."/>
            <person name="Glass J.I."/>
            <person name="Rusch D."/>
            <person name="Podicherti R."/>
            <person name="Tsui H.-C.T."/>
            <person name="Winkler M.E."/>
        </authorList>
    </citation>
    <scope>NUCLEOTIDE SEQUENCE</scope>
</reference>
<dbReference type="GO" id="GO:0008677">
    <property type="term" value="F:2-dehydropantoate 2-reductase activity"/>
    <property type="evidence" value="ECO:0007669"/>
    <property type="project" value="UniProtKB-EC"/>
</dbReference>
<accession>A0A381NTF6</accession>
<evidence type="ECO:0000256" key="4">
    <source>
        <dbReference type="ARBA" id="ARBA00023002"/>
    </source>
</evidence>
<dbReference type="Pfam" id="PF02558">
    <property type="entry name" value="ApbA"/>
    <property type="match status" value="1"/>
</dbReference>
<dbReference type="Pfam" id="PF08546">
    <property type="entry name" value="ApbA_C"/>
    <property type="match status" value="1"/>
</dbReference>
<dbReference type="PANTHER" id="PTHR43765">
    <property type="entry name" value="2-DEHYDROPANTOATE 2-REDUCTASE-RELATED"/>
    <property type="match status" value="1"/>
</dbReference>